<evidence type="ECO:0000313" key="1">
    <source>
        <dbReference type="EMBL" id="MDP9959301.1"/>
    </source>
</evidence>
<dbReference type="Proteomes" id="UP001235513">
    <property type="component" value="Unassembled WGS sequence"/>
</dbReference>
<name>A0ABT9SIN8_9FLAO</name>
<keyword evidence="2" id="KW-1185">Reference proteome</keyword>
<comment type="caution">
    <text evidence="1">The sequence shown here is derived from an EMBL/GenBank/DDBJ whole genome shotgun (WGS) entry which is preliminary data.</text>
</comment>
<evidence type="ECO:0000313" key="2">
    <source>
        <dbReference type="Proteomes" id="UP001235513"/>
    </source>
</evidence>
<protein>
    <submittedName>
        <fullName evidence="1">Uncharacterized protein</fullName>
    </submittedName>
</protein>
<accession>A0ABT9SIN8</accession>
<proteinExistence type="predicted"/>
<dbReference type="RefSeq" id="WP_306841998.1">
    <property type="nucleotide sequence ID" value="NZ_JAUSRL010000002.1"/>
</dbReference>
<organism evidence="1 2">
    <name type="scientific">Chryseobacterium lathyri</name>
    <dbReference type="NCBI Taxonomy" id="395933"/>
    <lineage>
        <taxon>Bacteria</taxon>
        <taxon>Pseudomonadati</taxon>
        <taxon>Bacteroidota</taxon>
        <taxon>Flavobacteriia</taxon>
        <taxon>Flavobacteriales</taxon>
        <taxon>Weeksellaceae</taxon>
        <taxon>Chryseobacterium group</taxon>
        <taxon>Chryseobacterium</taxon>
    </lineage>
</organism>
<sequence length="226" mass="26968">MNFSYEGIYFDFGQYDTFVTLRFDRNSDEFKKFGSELMGVFHYTLHEREDCEKVRGTIPMPRNDKKIKFIPSELENLSEEDVIFLDKEGIQASSINLVSFFDRKRENRFSITEKKNIENQIQIKAPSFSGWEELNRVRFGFLNSLYKTGTRLTPKQKAEYWAFRKHLSIDIQEDDYQEFLKITDQNFKDEVRLIELETKLQELTMTEPEVTEFVKLSVDKRLNKKS</sequence>
<gene>
    <name evidence="1" type="ORF">J2T04_001180</name>
</gene>
<reference evidence="1 2" key="1">
    <citation type="submission" date="2023-07" db="EMBL/GenBank/DDBJ databases">
        <title>Sorghum-associated microbial communities from plants grown in Nebraska, USA.</title>
        <authorList>
            <person name="Schachtman D."/>
        </authorList>
    </citation>
    <scope>NUCLEOTIDE SEQUENCE [LARGE SCALE GENOMIC DNA]</scope>
    <source>
        <strain evidence="1 2">CC351</strain>
    </source>
</reference>
<dbReference type="EMBL" id="JAUSRL010000002">
    <property type="protein sequence ID" value="MDP9959301.1"/>
    <property type="molecule type" value="Genomic_DNA"/>
</dbReference>